<feature type="compositionally biased region" description="Basic and acidic residues" evidence="1">
    <location>
        <begin position="267"/>
        <end position="277"/>
    </location>
</feature>
<dbReference type="HOGENOM" id="CLU_549614_0_0_5"/>
<proteinExistence type="predicted"/>
<feature type="region of interest" description="Disordered" evidence="1">
    <location>
        <begin position="1"/>
        <end position="83"/>
    </location>
</feature>
<feature type="compositionally biased region" description="Basic and acidic residues" evidence="1">
    <location>
        <begin position="1"/>
        <end position="35"/>
    </location>
</feature>
<organism evidence="2 3">
    <name type="scientific">Salipiger bermudensis (strain DSM 26914 / JCM 13377 / KCTC 12554 / HTCC2601)</name>
    <name type="common">Pelagibaca bermudensis</name>
    <dbReference type="NCBI Taxonomy" id="314265"/>
    <lineage>
        <taxon>Bacteria</taxon>
        <taxon>Pseudomonadati</taxon>
        <taxon>Pseudomonadota</taxon>
        <taxon>Alphaproteobacteria</taxon>
        <taxon>Rhodobacterales</taxon>
        <taxon>Roseobacteraceae</taxon>
        <taxon>Salipiger</taxon>
    </lineage>
</organism>
<dbReference type="Proteomes" id="UP000006230">
    <property type="component" value="Unassembled WGS sequence"/>
</dbReference>
<gene>
    <name evidence="2" type="ORF">R2601_21857</name>
</gene>
<feature type="compositionally biased region" description="Basic and acidic residues" evidence="1">
    <location>
        <begin position="446"/>
        <end position="460"/>
    </location>
</feature>
<dbReference type="EMBL" id="AATQ01000024">
    <property type="protein sequence ID" value="EAU45583.1"/>
    <property type="molecule type" value="Genomic_DNA"/>
</dbReference>
<reference evidence="2 3" key="1">
    <citation type="journal article" date="2010" name="J. Bacteriol.">
        <title>Genome sequences of Pelagibaca bermudensis HTCC2601T and Maritimibacter alkaliphilus HTCC2654T, the type strains of two marine Roseobacter genera.</title>
        <authorList>
            <person name="Thrash J.C."/>
            <person name="Cho J.C."/>
            <person name="Ferriera S."/>
            <person name="Johnson J."/>
            <person name="Vergin K.L."/>
            <person name="Giovannoni S.J."/>
        </authorList>
    </citation>
    <scope>NUCLEOTIDE SEQUENCE [LARGE SCALE GENOMIC DNA]</scope>
    <source>
        <strain evidence="3">DSM 26914 / JCM 13377 / KCTC 12554 / HTCC2601</strain>
    </source>
</reference>
<comment type="caution">
    <text evidence="2">The sequence shown here is derived from an EMBL/GenBank/DDBJ whole genome shotgun (WGS) entry which is preliminary data.</text>
</comment>
<accession>Q0FN59</accession>
<evidence type="ECO:0000313" key="3">
    <source>
        <dbReference type="Proteomes" id="UP000006230"/>
    </source>
</evidence>
<feature type="region of interest" description="Disordered" evidence="1">
    <location>
        <begin position="446"/>
        <end position="496"/>
    </location>
</feature>
<feature type="region of interest" description="Disordered" evidence="1">
    <location>
        <begin position="259"/>
        <end position="282"/>
    </location>
</feature>
<evidence type="ECO:0000313" key="2">
    <source>
        <dbReference type="EMBL" id="EAU45583.1"/>
    </source>
</evidence>
<dbReference type="eggNOG" id="ENOG5033SHY">
    <property type="taxonomic scope" value="Bacteria"/>
</dbReference>
<protein>
    <submittedName>
        <fullName evidence="2">Uncharacterized protein</fullName>
    </submittedName>
</protein>
<feature type="compositionally biased region" description="Basic and acidic residues" evidence="1">
    <location>
        <begin position="57"/>
        <end position="72"/>
    </location>
</feature>
<feature type="compositionally biased region" description="Basic and acidic residues" evidence="1">
    <location>
        <begin position="476"/>
        <end position="487"/>
    </location>
</feature>
<sequence length="496" mass="56113">MAHERLDRGPDDVQRRRRVDPEPERHDHQRREDPLLARGHVLDGAQALLDQVSQHHAAVEPERVGRREDHPRGGHGGDPGVDLEDAHQRQEFADEARGARQADIGHGEEHEDQRVGRHPVHQAAIGVDLAGVHPVVDDANAEEQRARDEAVADHLEDGTVDALLVGGKDAHGHVAHVSDRRIGDELLHVLLHQRDERGVDDGDGRHPEHQRCHDLGAHREHRQREAQEAVAAHLQQDRRQHDRARGGRLHVRIRQPGVHRPHRHLHREAGEEGEPKHGLQATDDVDTQHLEIGEGELVRQQRRDVGGAGIGIHRHHRHQHQDRAEEGVEEELEAGIDAVLAAPDADDQEHRDQACLEEQVEQHQVERHEHAEHQRLEQQEGDHVFLHPQLDVPAREDGQRHHEGGEHDEQHRDTVHAHLVVHPHDPSPLFHHLEAGVRGIELEQDEQRDHEGRRGGDHRQPLGVAVGGSIPAAQEQRQDQRRQRGQEGDDGQQVIH</sequence>
<keyword evidence="3" id="KW-1185">Reference proteome</keyword>
<evidence type="ECO:0000256" key="1">
    <source>
        <dbReference type="SAM" id="MobiDB-lite"/>
    </source>
</evidence>
<name>Q0FN59_SALBH</name>
<dbReference type="AlphaFoldDB" id="Q0FN59"/>